<dbReference type="EMBL" id="CP012502">
    <property type="protein sequence ID" value="AOM84426.1"/>
    <property type="molecule type" value="Genomic_DNA"/>
</dbReference>
<dbReference type="PANTHER" id="PTHR43667:SF2">
    <property type="entry name" value="FATTY ACID C-METHYL TRANSFERASE"/>
    <property type="match status" value="1"/>
</dbReference>
<gene>
    <name evidence="1" type="primary">cfa-2</name>
    <name evidence="1" type="ORF">BBEV_3109</name>
</gene>
<dbReference type="GO" id="GO:0008825">
    <property type="term" value="F:cyclopropane-fatty-acyl-phospholipid synthase activity"/>
    <property type="evidence" value="ECO:0007669"/>
    <property type="project" value="UniProtKB-EC"/>
</dbReference>
<dbReference type="PATRIC" id="fig|632773.3.peg.3252"/>
<dbReference type="Proteomes" id="UP000094463">
    <property type="component" value="Chromosome"/>
</dbReference>
<dbReference type="KEGG" id="bbev:BBEV_3109"/>
<dbReference type="Pfam" id="PF07103">
    <property type="entry name" value="DUF1365"/>
    <property type="match status" value="1"/>
</dbReference>
<dbReference type="PANTHER" id="PTHR43667">
    <property type="entry name" value="CYCLOPROPANE-FATTY-ACYL-PHOSPHOLIPID SYNTHASE"/>
    <property type="match status" value="1"/>
</dbReference>
<keyword evidence="1" id="KW-0489">Methyltransferase</keyword>
<dbReference type="InterPro" id="IPR029063">
    <property type="entry name" value="SAM-dependent_MTases_sf"/>
</dbReference>
<dbReference type="SUPFAM" id="SSF53335">
    <property type="entry name" value="S-adenosyl-L-methionine-dependent methyltransferases"/>
    <property type="match status" value="1"/>
</dbReference>
<accession>A0A1D7QZJ5</accession>
<dbReference type="GO" id="GO:0032259">
    <property type="term" value="P:methylation"/>
    <property type="evidence" value="ECO:0007669"/>
    <property type="project" value="UniProtKB-KW"/>
</dbReference>
<dbReference type="Gene3D" id="3.40.50.150">
    <property type="entry name" value="Vaccinia Virus protein VP39"/>
    <property type="match status" value="1"/>
</dbReference>
<dbReference type="InterPro" id="IPR010775">
    <property type="entry name" value="DUF1365"/>
</dbReference>
<dbReference type="InterPro" id="IPR050723">
    <property type="entry name" value="CFA/CMAS"/>
</dbReference>
<dbReference type="CDD" id="cd02440">
    <property type="entry name" value="AdoMet_MTases"/>
    <property type="match status" value="1"/>
</dbReference>
<dbReference type="EC" id="2.1.1.79" evidence="1"/>
<keyword evidence="2" id="KW-1185">Reference proteome</keyword>
<evidence type="ECO:0000313" key="1">
    <source>
        <dbReference type="EMBL" id="AOM84426.1"/>
    </source>
</evidence>
<dbReference type="RefSeq" id="WP_069366308.1">
    <property type="nucleotide sequence ID" value="NZ_CP012502.1"/>
</dbReference>
<organism evidence="1 2">
    <name type="scientific">Salisediminibacterium beveridgei</name>
    <dbReference type="NCBI Taxonomy" id="632773"/>
    <lineage>
        <taxon>Bacteria</taxon>
        <taxon>Bacillati</taxon>
        <taxon>Bacillota</taxon>
        <taxon>Bacilli</taxon>
        <taxon>Bacillales</taxon>
        <taxon>Bacillaceae</taxon>
        <taxon>Salisediminibacterium</taxon>
    </lineage>
</organism>
<protein>
    <submittedName>
        <fullName evidence="1">Cyclopropane-fatty-acyl-phospholipid synthase, plant type</fullName>
        <ecNumber evidence="1">2.1.1.79</ecNumber>
    </submittedName>
</protein>
<dbReference type="AlphaFoldDB" id="A0A1D7QZJ5"/>
<dbReference type="STRING" id="632773.BBEV_3109"/>
<sequence length="671" mass="77628">MIAHLYKGDMTHARIHPVSHRFNYPIYFMSVDLDHLEALGQQVALFSYNRFNLLSIHDNDYLLGEGTIKEKLVRCLKESHKSYAASITTVQLLTMPRFVNYAFNPVSFYYCYDQKATLHCIVVEVSNTFHEKHLYFLDKENQLQQAANSGTLDSGAIAYGKTMRFQQDKAFHVSPFNNMDGDYRFQLTDLLDDVQIHINLHKEEAPVLTTSLSVNALPFTDRSLFQGMFKIPFTATIAMPKILWQAAKLYYRKGLSIHMKPKPSSELTFSTAKPSTAVSFRMGLFFRYLERLKIGALHIEFPDRSVKTFGDQHADFKAFLKIHNYAFITKVVKGGDIGLGESYMDGDWSSPELTNVFRLFLMNRKHLNYAKVKRNWFTDLTVRFRHFLRRNNLTGSRKNIQAHYDLSNDFFQTFLDESMTYSGGIYRHETDTLEEAQKQKLQAIIQKADIQPGEHVLEIGSGWGSLAIEAVKSTGCKVTSITLSEEQFAYAKEKAEQEGVADKITFKLCDYRNLEGRYDKIVSIEMFEAVGHENYGTFFNICDRLLKPNGKLVMQVISIADQFYDTYRSKTDWIQAYIFPGGMLPSLSAMTKAMIKDSTFMLNDLDNIGIDYAYTLREWRARFTEKQEAIQDLGFDEKFMRMWEYYLCYSEAGFLSKQVSNYQFVFIRPNE</sequence>
<reference evidence="1 2" key="1">
    <citation type="submission" date="2015-08" db="EMBL/GenBank/DDBJ databases">
        <title>The complete genome sequence of Bacillus beveridgei MLTeJB.</title>
        <authorList>
            <person name="Hanson T.E."/>
            <person name="Mesa C."/>
            <person name="Basesman S.M."/>
            <person name="Oremland R.S."/>
        </authorList>
    </citation>
    <scope>NUCLEOTIDE SEQUENCE [LARGE SCALE GENOMIC DNA]</scope>
    <source>
        <strain evidence="1 2">MLTeJB</strain>
    </source>
</reference>
<dbReference type="Pfam" id="PF02353">
    <property type="entry name" value="CMAS"/>
    <property type="match status" value="1"/>
</dbReference>
<keyword evidence="1" id="KW-0808">Transferase</keyword>
<proteinExistence type="predicted"/>
<evidence type="ECO:0000313" key="2">
    <source>
        <dbReference type="Proteomes" id="UP000094463"/>
    </source>
</evidence>
<name>A0A1D7QZJ5_9BACI</name>
<dbReference type="OrthoDB" id="9782855at2"/>